<dbReference type="InterPro" id="IPR050750">
    <property type="entry name" value="C5-MTase"/>
</dbReference>
<dbReference type="PROSITE" id="PS00094">
    <property type="entry name" value="C5_MTASE_1"/>
    <property type="match status" value="1"/>
</dbReference>
<protein>
    <submittedName>
        <fullName evidence="5">DNA cytosine methylase</fullName>
    </submittedName>
</protein>
<dbReference type="InterPro" id="IPR001525">
    <property type="entry name" value="C5_MeTfrase"/>
</dbReference>
<dbReference type="Gene3D" id="3.90.120.10">
    <property type="entry name" value="DNA Methylase, subunit A, domain 2"/>
    <property type="match status" value="1"/>
</dbReference>
<dbReference type="AlphaFoldDB" id="A0A150J6G1"/>
<dbReference type="SUPFAM" id="SSF53335">
    <property type="entry name" value="S-adenosyl-L-methionine-dependent methyltransferases"/>
    <property type="match status" value="1"/>
</dbReference>
<reference evidence="5 6" key="1">
    <citation type="journal article" date="2016" name="ISME J.">
        <title>Chasing the elusive Euryarchaeota class WSA2: genomes reveal a uniquely fastidious methyl-reducing methanogen.</title>
        <authorList>
            <person name="Nobu M.K."/>
            <person name="Narihiro T."/>
            <person name="Kuroda K."/>
            <person name="Mei R."/>
            <person name="Liu W.T."/>
        </authorList>
    </citation>
    <scope>NUCLEOTIDE SEQUENCE [LARGE SCALE GENOMIC DNA]</scope>
    <source>
        <strain evidence="5">U1lsi0528_Bin055</strain>
    </source>
</reference>
<dbReference type="NCBIfam" id="TIGR00675">
    <property type="entry name" value="dcm"/>
    <property type="match status" value="1"/>
</dbReference>
<dbReference type="PROSITE" id="PS51679">
    <property type="entry name" value="SAM_MT_C5"/>
    <property type="match status" value="1"/>
</dbReference>
<dbReference type="GO" id="GO:0008168">
    <property type="term" value="F:methyltransferase activity"/>
    <property type="evidence" value="ECO:0007669"/>
    <property type="project" value="UniProtKB-KW"/>
</dbReference>
<keyword evidence="3" id="KW-0949">S-adenosyl-L-methionine</keyword>
<evidence type="ECO:0000256" key="4">
    <source>
        <dbReference type="RuleBase" id="RU000416"/>
    </source>
</evidence>
<keyword evidence="2" id="KW-0808">Transferase</keyword>
<comment type="caution">
    <text evidence="5">The sequence shown here is derived from an EMBL/GenBank/DDBJ whole genome shotgun (WGS) entry which is preliminary data.</text>
</comment>
<dbReference type="PRINTS" id="PR00105">
    <property type="entry name" value="C5METTRFRASE"/>
</dbReference>
<dbReference type="Proteomes" id="UP000075398">
    <property type="component" value="Unassembled WGS sequence"/>
</dbReference>
<dbReference type="PANTHER" id="PTHR46098">
    <property type="entry name" value="TRNA (CYTOSINE(38)-C(5))-METHYLTRANSFERASE"/>
    <property type="match status" value="1"/>
</dbReference>
<comment type="similarity">
    <text evidence="4">Belongs to the class I-like SAM-binding methyltransferase superfamily. C5-methyltransferase family.</text>
</comment>
<dbReference type="PATRIC" id="fig|1705409.3.peg.615"/>
<evidence type="ECO:0000313" key="5">
    <source>
        <dbReference type="EMBL" id="KYC52806.1"/>
    </source>
</evidence>
<organism evidence="5 6">
    <name type="scientific">Candidatus Methanofastidiosum methylothiophilum</name>
    <dbReference type="NCBI Taxonomy" id="1705564"/>
    <lineage>
        <taxon>Archaea</taxon>
        <taxon>Methanobacteriati</taxon>
        <taxon>Methanobacteriota</taxon>
        <taxon>Stenosarchaea group</taxon>
        <taxon>Candidatus Methanofastidiosia</taxon>
        <taxon>Candidatus Methanofastidiosales</taxon>
        <taxon>Candidatus Methanofastidiosaceae</taxon>
        <taxon>Candidatus Methanofastidiosum</taxon>
    </lineage>
</organism>
<dbReference type="Pfam" id="PF00145">
    <property type="entry name" value="DNA_methylase"/>
    <property type="match status" value="1"/>
</dbReference>
<evidence type="ECO:0000256" key="1">
    <source>
        <dbReference type="ARBA" id="ARBA00022603"/>
    </source>
</evidence>
<dbReference type="CDD" id="cd00315">
    <property type="entry name" value="Cyt_C5_DNA_methylase"/>
    <property type="match status" value="1"/>
</dbReference>
<dbReference type="PANTHER" id="PTHR46098:SF1">
    <property type="entry name" value="TRNA (CYTOSINE(38)-C(5))-METHYLTRANSFERASE"/>
    <property type="match status" value="1"/>
</dbReference>
<evidence type="ECO:0000313" key="6">
    <source>
        <dbReference type="Proteomes" id="UP000075398"/>
    </source>
</evidence>
<accession>A0A150J6G1</accession>
<dbReference type="GO" id="GO:0032259">
    <property type="term" value="P:methylation"/>
    <property type="evidence" value="ECO:0007669"/>
    <property type="project" value="UniProtKB-KW"/>
</dbReference>
<name>A0A150J6G1_9EURY</name>
<dbReference type="EMBL" id="LNGC01000016">
    <property type="protein sequence ID" value="KYC52806.1"/>
    <property type="molecule type" value="Genomic_DNA"/>
</dbReference>
<keyword evidence="1 5" id="KW-0489">Methyltransferase</keyword>
<dbReference type="InterPro" id="IPR018117">
    <property type="entry name" value="C5_DNA_meth_AS"/>
</dbReference>
<dbReference type="InterPro" id="IPR029063">
    <property type="entry name" value="SAM-dependent_MTases_sf"/>
</dbReference>
<sequence>MIEFFDLFGGIGGFRYGLDHSKNRYKCVGYCDFSKQATACYNYNFNEQHEPTDARTIDTNILPDFDMLCGGFPCQSFSLAGKRRGFDDTRGTVFYEIARIAKDKRPRILFLENVKGLLYHDKGNTFSTILCTLGELGYELQFIVYNTRKEGRLPQNRERLFIIGNIGNGCPRKILPFGEDDTRNICARDKPQTEGKWFPETVSCIDHNYWKGGSTRSMIVQPILTPYRLKKRQNGRRIKEDGEPMFTLTSQDIHGVYIDKSIIRRLTPVECERLQGFPDNWTKYGKKGNDVIEFSDTWRYKMIGNSVTTTVISYIGDRIL</sequence>
<proteinExistence type="inferred from homology"/>
<dbReference type="Gene3D" id="3.40.50.150">
    <property type="entry name" value="Vaccinia Virus protein VP39"/>
    <property type="match status" value="1"/>
</dbReference>
<evidence type="ECO:0000256" key="2">
    <source>
        <dbReference type="ARBA" id="ARBA00022679"/>
    </source>
</evidence>
<gene>
    <name evidence="5" type="ORF">AMQ22_00597</name>
</gene>
<evidence type="ECO:0000256" key="3">
    <source>
        <dbReference type="ARBA" id="ARBA00022691"/>
    </source>
</evidence>